<dbReference type="AlphaFoldDB" id="A0A5N7MKH5"/>
<keyword evidence="4" id="KW-1185">Reference proteome</keyword>
<dbReference type="EMBL" id="VOSK01000091">
    <property type="protein sequence ID" value="MPR27477.1"/>
    <property type="molecule type" value="Genomic_DNA"/>
</dbReference>
<evidence type="ECO:0000256" key="1">
    <source>
        <dbReference type="SAM" id="MobiDB-lite"/>
    </source>
</evidence>
<sequence>MPSRFNALARAVAILLMVWLALSLLVNLPSDSAAFLGPLHWALALEVGAILAMLALGQAWAGYVPRIALHVLSGSVILLFVIRAADLTAQTMVGRPLNLFLDLALVPAAAHVAAVMLGPAYVIPAAAGGALMIAALHLVLVHLFAYLVRGFRQVAMRQAFAGISGIVLALTAVQGLAPADIIAWRPISGAASLIVVEQAGRLSSTLARQAAFRADLANDPTLQINDAALFSSLSGTDVMVIFIESYGVSALDNERYSATVRPRLWAFGERLAKAGLSVSSGRLLAATAGGQSWLNHATLSAGRWIDDQTLYALFLTELPRTLVHDFRRAGWRTAQVMPAITLPWPEGHKLGYDATYVAADMNYRGPNFYWGVVPDQFALDFFARRELEVPDRPPIFAMLALISSHAPWLPVPDVVGWEKLGDGTIYARWADSAPEPREVWRNTEAVRDQYALSIGHSIDAVAAFLADRIPADALVLVLGDHQPAPVIAGPGASRAVPVHVVAHDPGLLRPFDRLGFVPGVLPPPPPAGDGRLVRIDALRAFLLAAFSAGTDQGKRGGEVRSPRQVGVGAMPR</sequence>
<feature type="transmembrane region" description="Helical" evidence="2">
    <location>
        <begin position="67"/>
        <end position="85"/>
    </location>
</feature>
<name>A0A5N7MKH5_9HYPH</name>
<organism evidence="3 4">
    <name type="scientific">Microvirga tunisiensis</name>
    <dbReference type="NCBI Taxonomy" id="2108360"/>
    <lineage>
        <taxon>Bacteria</taxon>
        <taxon>Pseudomonadati</taxon>
        <taxon>Pseudomonadota</taxon>
        <taxon>Alphaproteobacteria</taxon>
        <taxon>Hyphomicrobiales</taxon>
        <taxon>Methylobacteriaceae</taxon>
        <taxon>Microvirga</taxon>
    </lineage>
</organism>
<dbReference type="InterPro" id="IPR017850">
    <property type="entry name" value="Alkaline_phosphatase_core_sf"/>
</dbReference>
<evidence type="ECO:0000256" key="2">
    <source>
        <dbReference type="SAM" id="Phobius"/>
    </source>
</evidence>
<feature type="transmembrane region" description="Helical" evidence="2">
    <location>
        <begin position="6"/>
        <end position="27"/>
    </location>
</feature>
<dbReference type="Gene3D" id="3.40.720.10">
    <property type="entry name" value="Alkaline Phosphatase, subunit A"/>
    <property type="match status" value="1"/>
</dbReference>
<feature type="compositionally biased region" description="Basic and acidic residues" evidence="1">
    <location>
        <begin position="552"/>
        <end position="561"/>
    </location>
</feature>
<accession>A0A5N7MKH5</accession>
<comment type="caution">
    <text evidence="3">The sequence shown here is derived from an EMBL/GenBank/DDBJ whole genome shotgun (WGS) entry which is preliminary data.</text>
</comment>
<keyword evidence="2" id="KW-0472">Membrane</keyword>
<keyword evidence="2" id="KW-1133">Transmembrane helix</keyword>
<dbReference type="Proteomes" id="UP000403266">
    <property type="component" value="Unassembled WGS sequence"/>
</dbReference>
<protein>
    <recommendedName>
        <fullName evidence="5">Sulfatase</fullName>
    </recommendedName>
</protein>
<dbReference type="OrthoDB" id="1376015at2"/>
<dbReference type="SUPFAM" id="SSF53649">
    <property type="entry name" value="Alkaline phosphatase-like"/>
    <property type="match status" value="1"/>
</dbReference>
<keyword evidence="2" id="KW-0812">Transmembrane</keyword>
<feature type="transmembrane region" description="Helical" evidence="2">
    <location>
        <begin position="123"/>
        <end position="147"/>
    </location>
</feature>
<evidence type="ECO:0008006" key="5">
    <source>
        <dbReference type="Google" id="ProtNLM"/>
    </source>
</evidence>
<proteinExistence type="predicted"/>
<evidence type="ECO:0000313" key="3">
    <source>
        <dbReference type="EMBL" id="MPR27477.1"/>
    </source>
</evidence>
<feature type="region of interest" description="Disordered" evidence="1">
    <location>
        <begin position="551"/>
        <end position="572"/>
    </location>
</feature>
<feature type="transmembrane region" description="Helical" evidence="2">
    <location>
        <begin position="159"/>
        <end position="177"/>
    </location>
</feature>
<dbReference type="RefSeq" id="WP_152713770.1">
    <property type="nucleotide sequence ID" value="NZ_VOSJ01000040.1"/>
</dbReference>
<reference evidence="3 4" key="1">
    <citation type="journal article" date="2019" name="Syst. Appl. Microbiol.">
        <title>Microvirga tunisiensis sp. nov., a root nodule symbiotic bacterium isolated from Lupinus micranthus and L. luteus grown in Northern Tunisia.</title>
        <authorList>
            <person name="Msaddak A."/>
            <person name="Rejili M."/>
            <person name="Duran D."/>
            <person name="Mars M."/>
            <person name="Palacios J.M."/>
            <person name="Ruiz-Argueso T."/>
            <person name="Rey L."/>
            <person name="Imperial J."/>
        </authorList>
    </citation>
    <scope>NUCLEOTIDE SEQUENCE [LARGE SCALE GENOMIC DNA]</scope>
    <source>
        <strain evidence="3 4">Lmie10</strain>
    </source>
</reference>
<evidence type="ECO:0000313" key="4">
    <source>
        <dbReference type="Proteomes" id="UP000403266"/>
    </source>
</evidence>
<feature type="transmembrane region" description="Helical" evidence="2">
    <location>
        <begin position="39"/>
        <end position="61"/>
    </location>
</feature>
<gene>
    <name evidence="3" type="ORF">FS320_20405</name>
</gene>